<evidence type="ECO:0000256" key="1">
    <source>
        <dbReference type="SAM" id="Phobius"/>
    </source>
</evidence>
<proteinExistence type="predicted"/>
<feature type="domain" description="F-box" evidence="2">
    <location>
        <begin position="26"/>
        <end position="71"/>
    </location>
</feature>
<feature type="transmembrane region" description="Helical" evidence="1">
    <location>
        <begin position="21"/>
        <end position="41"/>
    </location>
</feature>
<dbReference type="SMART" id="SM00256">
    <property type="entry name" value="FBOX"/>
    <property type="match status" value="1"/>
</dbReference>
<dbReference type="SUPFAM" id="SSF50965">
    <property type="entry name" value="Galactose oxidase, central domain"/>
    <property type="match status" value="1"/>
</dbReference>
<dbReference type="InterPro" id="IPR013187">
    <property type="entry name" value="F-box-assoc_dom_typ3"/>
</dbReference>
<keyword evidence="1" id="KW-1133">Transmembrane helix</keyword>
<evidence type="ECO:0000313" key="4">
    <source>
        <dbReference type="Proteomes" id="UP001237642"/>
    </source>
</evidence>
<dbReference type="InterPro" id="IPR050796">
    <property type="entry name" value="SCF_F-box_component"/>
</dbReference>
<gene>
    <name evidence="3" type="ORF">POM88_044860</name>
</gene>
<keyword evidence="4" id="KW-1185">Reference proteome</keyword>
<dbReference type="InterPro" id="IPR001810">
    <property type="entry name" value="F-box_dom"/>
</dbReference>
<protein>
    <submittedName>
        <fullName evidence="3">F-box domain-containing protein</fullName>
    </submittedName>
</protein>
<evidence type="ECO:0000259" key="2">
    <source>
        <dbReference type="PROSITE" id="PS50181"/>
    </source>
</evidence>
<dbReference type="Pfam" id="PF08268">
    <property type="entry name" value="FBA_3"/>
    <property type="match status" value="1"/>
</dbReference>
<dbReference type="InterPro" id="IPR011043">
    <property type="entry name" value="Gal_Oxase/kelch_b-propeller"/>
</dbReference>
<organism evidence="3 4">
    <name type="scientific">Heracleum sosnowskyi</name>
    <dbReference type="NCBI Taxonomy" id="360622"/>
    <lineage>
        <taxon>Eukaryota</taxon>
        <taxon>Viridiplantae</taxon>
        <taxon>Streptophyta</taxon>
        <taxon>Embryophyta</taxon>
        <taxon>Tracheophyta</taxon>
        <taxon>Spermatophyta</taxon>
        <taxon>Magnoliopsida</taxon>
        <taxon>eudicotyledons</taxon>
        <taxon>Gunneridae</taxon>
        <taxon>Pentapetalae</taxon>
        <taxon>asterids</taxon>
        <taxon>campanulids</taxon>
        <taxon>Apiales</taxon>
        <taxon>Apiaceae</taxon>
        <taxon>Apioideae</taxon>
        <taxon>apioid superclade</taxon>
        <taxon>Tordylieae</taxon>
        <taxon>Tordyliinae</taxon>
        <taxon>Heracleum</taxon>
    </lineage>
</organism>
<dbReference type="PROSITE" id="PS50181">
    <property type="entry name" value="FBOX"/>
    <property type="match status" value="1"/>
</dbReference>
<comment type="caution">
    <text evidence="3">The sequence shown here is derived from an EMBL/GenBank/DDBJ whole genome shotgun (WGS) entry which is preliminary data.</text>
</comment>
<dbReference type="NCBIfam" id="TIGR01640">
    <property type="entry name" value="F_box_assoc_1"/>
    <property type="match status" value="1"/>
</dbReference>
<sequence>MNHQRKTKKAKKIIAYEKGNMVTEHPFPILELPILVLYVIISKLPLRTIFSCKGVCRALLKLIEDPYFARIHLNEALNTSNTIIVNENHFLPPLNSPSSYFRPHIIDLDYSPKKSSCSSDHHFYNQHIICSQSGRVALRAVKCCFLEGNAVLVSSCNGLLCLYSPSLKKKPTYCICNPVIGECMTLPHPTFTSNYTYLNHSGFGFCPNTEQYKVLRFMSSALTLRTVALVHTLGTGSWRNIGEAPCPKSQLCFDSFLDGKLHLITDSPKISDKIYSFDLETEKFEPVPVPAHFSPEYFSKISWISVGVVSGCLCLCYTSSDAYFEVFAMEEYGIVESWIKKFAIDIKFYCGLRTVDLRRPIKFLNNGELLFLYKFNSLVSYSPQKGTFRDIKSLGNGRAEAIAHVSSFMSLKNHVFERSIKSEKIKLERPTVVQNVSSIVDDSSVSS</sequence>
<dbReference type="EMBL" id="JAUIZM010000010">
    <property type="protein sequence ID" value="KAK1360386.1"/>
    <property type="molecule type" value="Genomic_DNA"/>
</dbReference>
<dbReference type="Proteomes" id="UP001237642">
    <property type="component" value="Unassembled WGS sequence"/>
</dbReference>
<dbReference type="InterPro" id="IPR017451">
    <property type="entry name" value="F-box-assoc_interact_dom"/>
</dbReference>
<reference evidence="3" key="1">
    <citation type="submission" date="2023-02" db="EMBL/GenBank/DDBJ databases">
        <title>Genome of toxic invasive species Heracleum sosnowskyi carries increased number of genes despite the absence of recent whole-genome duplications.</title>
        <authorList>
            <person name="Schelkunov M."/>
            <person name="Shtratnikova V."/>
            <person name="Makarenko M."/>
            <person name="Klepikova A."/>
            <person name="Omelchenko D."/>
            <person name="Novikova G."/>
            <person name="Obukhova E."/>
            <person name="Bogdanov V."/>
            <person name="Penin A."/>
            <person name="Logacheva M."/>
        </authorList>
    </citation>
    <scope>NUCLEOTIDE SEQUENCE</scope>
    <source>
        <strain evidence="3">Hsosn_3</strain>
        <tissue evidence="3">Leaf</tissue>
    </source>
</reference>
<reference evidence="3" key="2">
    <citation type="submission" date="2023-05" db="EMBL/GenBank/DDBJ databases">
        <authorList>
            <person name="Schelkunov M.I."/>
        </authorList>
    </citation>
    <scope>NUCLEOTIDE SEQUENCE</scope>
    <source>
        <strain evidence="3">Hsosn_3</strain>
        <tissue evidence="3">Leaf</tissue>
    </source>
</reference>
<dbReference type="InterPro" id="IPR036047">
    <property type="entry name" value="F-box-like_dom_sf"/>
</dbReference>
<dbReference type="AlphaFoldDB" id="A0AAD8H615"/>
<accession>A0AAD8H615</accession>
<keyword evidence="1" id="KW-0472">Membrane</keyword>
<dbReference type="PANTHER" id="PTHR31672">
    <property type="entry name" value="BNACNNG10540D PROTEIN"/>
    <property type="match status" value="1"/>
</dbReference>
<name>A0AAD8H615_9APIA</name>
<dbReference type="PANTHER" id="PTHR31672:SF13">
    <property type="entry name" value="F-BOX PROTEIN CPR30-LIKE"/>
    <property type="match status" value="1"/>
</dbReference>
<evidence type="ECO:0000313" key="3">
    <source>
        <dbReference type="EMBL" id="KAK1360386.1"/>
    </source>
</evidence>
<keyword evidence="1" id="KW-0812">Transmembrane</keyword>
<dbReference type="Pfam" id="PF00646">
    <property type="entry name" value="F-box"/>
    <property type="match status" value="1"/>
</dbReference>
<dbReference type="SUPFAM" id="SSF81383">
    <property type="entry name" value="F-box domain"/>
    <property type="match status" value="1"/>
</dbReference>